<accession>A0ABT7HP44</accession>
<evidence type="ECO:0000313" key="3">
    <source>
        <dbReference type="EMBL" id="MDL0088599.1"/>
    </source>
</evidence>
<keyword evidence="1" id="KW-0274">FAD</keyword>
<dbReference type="PROSITE" id="PS51387">
    <property type="entry name" value="FAD_PCMH"/>
    <property type="match status" value="1"/>
</dbReference>
<keyword evidence="1" id="KW-0285">Flavoprotein</keyword>
<dbReference type="SUPFAM" id="SSF56176">
    <property type="entry name" value="FAD-binding/transporter-associated domain-like"/>
    <property type="match status" value="1"/>
</dbReference>
<evidence type="ECO:0000256" key="1">
    <source>
        <dbReference type="ARBA" id="ARBA00022827"/>
    </source>
</evidence>
<keyword evidence="4" id="KW-1185">Reference proteome</keyword>
<dbReference type="PANTHER" id="PTHR11748:SF114">
    <property type="entry name" value="ARYL-ALCOHOL OXIDASE VANILLYL-ALCOHOL OXIDASE (AFU_ORTHOLOGUE AFUA_3G09500)-RELATED"/>
    <property type="match status" value="1"/>
</dbReference>
<comment type="caution">
    <text evidence="3">The sequence shown here is derived from an EMBL/GenBank/DDBJ whole genome shotgun (WGS) entry which is preliminary data.</text>
</comment>
<sequence>MILPVGVSEKNFNEAVAKFEEAIGKEWVFKSNEDVRLYRDAYSAEWDEPSKPIPSLALAPKEVSQVQAIVRIANEYKIPLFPISTGKNLGYGGSAPNRRGDVIVDLKRMNRLMISEIFALLSPELPILSFMDTAKKMD</sequence>
<evidence type="ECO:0000313" key="4">
    <source>
        <dbReference type="Proteomes" id="UP001173801"/>
    </source>
</evidence>
<protein>
    <submittedName>
        <fullName evidence="3">FAD-binding protein</fullName>
    </submittedName>
</protein>
<dbReference type="RefSeq" id="WP_284937257.1">
    <property type="nucleotide sequence ID" value="NZ_JANURM010000003.1"/>
</dbReference>
<dbReference type="InterPro" id="IPR036318">
    <property type="entry name" value="FAD-bd_PCMH-like_sf"/>
</dbReference>
<dbReference type="InterPro" id="IPR016166">
    <property type="entry name" value="FAD-bd_PCMH"/>
</dbReference>
<evidence type="ECO:0000259" key="2">
    <source>
        <dbReference type="PROSITE" id="PS51387"/>
    </source>
</evidence>
<proteinExistence type="predicted"/>
<name>A0ABT7HP44_9BACT</name>
<dbReference type="EMBL" id="JANURM010000003">
    <property type="protein sequence ID" value="MDL0088599.1"/>
    <property type="molecule type" value="Genomic_DNA"/>
</dbReference>
<reference evidence="3" key="2">
    <citation type="journal article" date="2023" name="Microorganisms">
        <title>Isolation and Genomic Characteristics of Cat-Borne Campylobacter felis sp. nov. and Sheep-Borne Campylobacter ovis sp. nov.</title>
        <authorList>
            <person name="Wang H."/>
            <person name="Li Y."/>
            <person name="Gu Y."/>
            <person name="Zhou G."/>
            <person name="Chen X."/>
            <person name="Zhang X."/>
            <person name="Shao Z."/>
            <person name="Zhang J."/>
            <person name="Zhang M."/>
        </authorList>
    </citation>
    <scope>NUCLEOTIDE SEQUENCE</scope>
    <source>
        <strain evidence="3">PS10</strain>
    </source>
</reference>
<organism evidence="3 4">
    <name type="scientific">Campylobacter gastrosuis</name>
    <dbReference type="NCBI Taxonomy" id="2974576"/>
    <lineage>
        <taxon>Bacteria</taxon>
        <taxon>Pseudomonadati</taxon>
        <taxon>Campylobacterota</taxon>
        <taxon>Epsilonproteobacteria</taxon>
        <taxon>Campylobacterales</taxon>
        <taxon>Campylobacteraceae</taxon>
        <taxon>Campylobacter</taxon>
    </lineage>
</organism>
<dbReference type="InterPro" id="IPR016167">
    <property type="entry name" value="FAD-bd_PCMH_sub1"/>
</dbReference>
<reference evidence="3" key="1">
    <citation type="submission" date="2022-08" db="EMBL/GenBank/DDBJ databases">
        <authorList>
            <person name="Wang H."/>
        </authorList>
    </citation>
    <scope>NUCLEOTIDE SEQUENCE</scope>
    <source>
        <strain evidence="3">PS10</strain>
    </source>
</reference>
<dbReference type="Gene3D" id="3.30.43.10">
    <property type="entry name" value="Uridine Diphospho-n-acetylenolpyruvylglucosamine Reductase, domain 2"/>
    <property type="match status" value="1"/>
</dbReference>
<gene>
    <name evidence="3" type="ORF">NYG85_04330</name>
</gene>
<feature type="domain" description="FAD-binding PCMH-type" evidence="2">
    <location>
        <begin position="50"/>
        <end position="138"/>
    </location>
</feature>
<dbReference type="Proteomes" id="UP001173801">
    <property type="component" value="Unassembled WGS sequence"/>
</dbReference>
<dbReference type="Pfam" id="PF01565">
    <property type="entry name" value="FAD_binding_4"/>
    <property type="match status" value="1"/>
</dbReference>
<dbReference type="InterPro" id="IPR006094">
    <property type="entry name" value="Oxid_FAD_bind_N"/>
</dbReference>
<dbReference type="PANTHER" id="PTHR11748">
    <property type="entry name" value="D-LACTATE DEHYDROGENASE"/>
    <property type="match status" value="1"/>
</dbReference>